<evidence type="ECO:0000313" key="6">
    <source>
        <dbReference type="Proteomes" id="UP000823405"/>
    </source>
</evidence>
<organism evidence="5 6">
    <name type="scientific">Linnemannia gamsii</name>
    <dbReference type="NCBI Taxonomy" id="64522"/>
    <lineage>
        <taxon>Eukaryota</taxon>
        <taxon>Fungi</taxon>
        <taxon>Fungi incertae sedis</taxon>
        <taxon>Mucoromycota</taxon>
        <taxon>Mortierellomycotina</taxon>
        <taxon>Mortierellomycetes</taxon>
        <taxon>Mortierellales</taxon>
        <taxon>Mortierellaceae</taxon>
        <taxon>Linnemannia</taxon>
    </lineage>
</organism>
<name>A0A9P6QYT1_9FUNG</name>
<dbReference type="GO" id="GO:0003976">
    <property type="term" value="F:UDP-N-acetylglucosamine-lysosomal-enzyme N-acetylglucosaminephosphotransferase activity"/>
    <property type="evidence" value="ECO:0007669"/>
    <property type="project" value="TreeGrafter"/>
</dbReference>
<sequence>MLQEIQHIWPEEFAQTSSHRFRGEGRAEDIQVSFFMAHYVMERFRETQLSSFWNYRLDANLDGALDWTERRGFLERMRGWNEGQARLAQVLNSAEGYRFKSGFNDSLQGYETHLARLGFPRSGSSDYEFSGLDGYPFMMQANEFELIQSLDGATIPSFSNNNKNTPYLPHIPADRRLCYFDIDYCLGPQFTDESIPYLDKTTTSQIFEDLAFEKFQCGDCLLHMLRQSSSTTSSAKSSSSSSSSSAGGPGLGGEILPLNTQSPAFRQVIVDLNKYNFVIASSPYSFVQLQEPQEARTKLDNIQSREYIEAFFCINDNLGENQTAVEQIRRIFANFLESRFPTPSPWEKEPPPHHPLLS</sequence>
<dbReference type="PANTHER" id="PTHR24045">
    <property type="match status" value="1"/>
</dbReference>
<dbReference type="InterPro" id="IPR031357">
    <property type="entry name" value="Stealth_CR3"/>
</dbReference>
<evidence type="ECO:0000259" key="4">
    <source>
        <dbReference type="Pfam" id="PF17103"/>
    </source>
</evidence>
<reference evidence="5" key="1">
    <citation type="journal article" date="2020" name="Fungal Divers.">
        <title>Resolving the Mortierellaceae phylogeny through synthesis of multi-gene phylogenetics and phylogenomics.</title>
        <authorList>
            <person name="Vandepol N."/>
            <person name="Liber J."/>
            <person name="Desiro A."/>
            <person name="Na H."/>
            <person name="Kennedy M."/>
            <person name="Barry K."/>
            <person name="Grigoriev I.V."/>
            <person name="Miller A.N."/>
            <person name="O'Donnell K."/>
            <person name="Stajich J.E."/>
            <person name="Bonito G."/>
        </authorList>
    </citation>
    <scope>NUCLEOTIDE SEQUENCE</scope>
    <source>
        <strain evidence="5">NVP60</strain>
    </source>
</reference>
<dbReference type="Proteomes" id="UP000823405">
    <property type="component" value="Unassembled WGS sequence"/>
</dbReference>
<dbReference type="EMBL" id="JAAAIN010001523">
    <property type="protein sequence ID" value="KAG0302329.1"/>
    <property type="molecule type" value="Genomic_DNA"/>
</dbReference>
<dbReference type="GO" id="GO:0005794">
    <property type="term" value="C:Golgi apparatus"/>
    <property type="evidence" value="ECO:0007669"/>
    <property type="project" value="TreeGrafter"/>
</dbReference>
<comment type="caution">
    <text evidence="5">The sequence shown here is derived from an EMBL/GenBank/DDBJ whole genome shotgun (WGS) entry which is preliminary data.</text>
</comment>
<evidence type="ECO:0000256" key="1">
    <source>
        <dbReference type="ARBA" id="ARBA00022679"/>
    </source>
</evidence>
<dbReference type="InterPro" id="IPR047141">
    <property type="entry name" value="Stealth"/>
</dbReference>
<dbReference type="GO" id="GO:0046835">
    <property type="term" value="P:carbohydrate phosphorylation"/>
    <property type="evidence" value="ECO:0007669"/>
    <property type="project" value="TreeGrafter"/>
</dbReference>
<dbReference type="PANTHER" id="PTHR24045:SF0">
    <property type="entry name" value="N-ACETYLGLUCOSAMINE-1-PHOSPHOTRANSFERASE SUBUNITS ALPHA_BETA"/>
    <property type="match status" value="1"/>
</dbReference>
<dbReference type="InterPro" id="IPR031356">
    <property type="entry name" value="Stealth_CR4"/>
</dbReference>
<dbReference type="Pfam" id="PF17103">
    <property type="entry name" value="Stealth_CR4"/>
    <property type="match status" value="1"/>
</dbReference>
<keyword evidence="5" id="KW-0328">Glycosyltransferase</keyword>
<keyword evidence="6" id="KW-1185">Reference proteome</keyword>
<proteinExistence type="predicted"/>
<protein>
    <submittedName>
        <fullName evidence="5">Xanthine phosphoribosyltransferase 1</fullName>
    </submittedName>
</protein>
<gene>
    <name evidence="5" type="primary">XPT1_2</name>
    <name evidence="5" type="ORF">BGZ97_002396</name>
</gene>
<feature type="domain" description="Stealth protein CR3 conserved region 3" evidence="3">
    <location>
        <begin position="1"/>
        <end position="42"/>
    </location>
</feature>
<accession>A0A9P6QYT1</accession>
<evidence type="ECO:0000259" key="3">
    <source>
        <dbReference type="Pfam" id="PF17102"/>
    </source>
</evidence>
<evidence type="ECO:0000313" key="5">
    <source>
        <dbReference type="EMBL" id="KAG0302329.1"/>
    </source>
</evidence>
<feature type="compositionally biased region" description="Low complexity" evidence="2">
    <location>
        <begin position="231"/>
        <end position="246"/>
    </location>
</feature>
<dbReference type="AlphaFoldDB" id="A0A9P6QYT1"/>
<feature type="region of interest" description="Disordered" evidence="2">
    <location>
        <begin position="231"/>
        <end position="253"/>
    </location>
</feature>
<dbReference type="Pfam" id="PF17102">
    <property type="entry name" value="Stealth_CR3"/>
    <property type="match status" value="1"/>
</dbReference>
<evidence type="ECO:0000256" key="2">
    <source>
        <dbReference type="SAM" id="MobiDB-lite"/>
    </source>
</evidence>
<dbReference type="OrthoDB" id="263283at2759"/>
<feature type="domain" description="Stealth protein CR4 conserved region 4" evidence="4">
    <location>
        <begin position="309"/>
        <end position="352"/>
    </location>
</feature>
<keyword evidence="1" id="KW-0808">Transferase</keyword>
<dbReference type="GO" id="GO:0016757">
    <property type="term" value="F:glycosyltransferase activity"/>
    <property type="evidence" value="ECO:0007669"/>
    <property type="project" value="UniProtKB-KW"/>
</dbReference>